<protein>
    <submittedName>
        <fullName evidence="1">Uncharacterized protein</fullName>
    </submittedName>
</protein>
<reference evidence="1 2" key="1">
    <citation type="submission" date="2024-08" db="EMBL/GenBank/DDBJ databases">
        <title>Tateyamaria sp. nov., isolated from marine algae.</title>
        <authorList>
            <person name="Choi B.J."/>
            <person name="Kim J.M."/>
            <person name="Lee J.K."/>
            <person name="Choi D.G."/>
            <person name="Bayburt H."/>
            <person name="Baek J.H."/>
            <person name="Han D.M."/>
            <person name="Jeon C.O."/>
        </authorList>
    </citation>
    <scope>NUCLEOTIDE SEQUENCE [LARGE SCALE GENOMIC DNA]</scope>
    <source>
        <strain evidence="1 2">KMU-156</strain>
    </source>
</reference>
<dbReference type="RefSeq" id="WP_407590258.1">
    <property type="nucleotide sequence ID" value="NZ_JBHDIY010000002.1"/>
</dbReference>
<organism evidence="1 2">
    <name type="scientific">Tateyamaria armeniaca</name>
    <dbReference type="NCBI Taxonomy" id="2518930"/>
    <lineage>
        <taxon>Bacteria</taxon>
        <taxon>Pseudomonadati</taxon>
        <taxon>Pseudomonadota</taxon>
        <taxon>Alphaproteobacteria</taxon>
        <taxon>Rhodobacterales</taxon>
        <taxon>Roseobacteraceae</taxon>
        <taxon>Tateyamaria</taxon>
    </lineage>
</organism>
<dbReference type="EMBL" id="JBHDIY010000002">
    <property type="protein sequence ID" value="MFL4468510.1"/>
    <property type="molecule type" value="Genomic_DNA"/>
</dbReference>
<evidence type="ECO:0000313" key="1">
    <source>
        <dbReference type="EMBL" id="MFL4468510.1"/>
    </source>
</evidence>
<accession>A0ABW8UN17</accession>
<proteinExistence type="predicted"/>
<sequence>MKELDDRKRPLFLAVREHLGSDAPDPDLVRKSSLESEAPYWVTVTTGAAQWVDCTVGTKVKSVFFPIGLVLRPISELVVDGSVVTLFQTEYGLRVIIPREAIAPVTENDAYFFASGNSVYRVCKPGDTECEASYPLAWDQTRPENWPFVNGQFSYLYSEDAASAEAAHTAWLEFRSKQGETDPISNPFERYPETFDEVVACSEQRALLFSLKKSHDREDEAGTPEYPRPVRFRLCFRDPNDVIRTSPIKIVTKSIADSMYANLWSATAPTDLHGEIEDVIRAAYDYSGDFLTRIGCGDTPQVNNRITYGALVVGAQFSDQPTNLSEVLLEDQTARAREYHFKPFQTHMGLSRKDVVYDAPVFNDIELVIDCRGRTPSEPVELKIHYQPLFNDNPLRLDLIKLNEMYDTELDGYGEAADRVRKQRLSDGRLFRICDFNEYTIWRAVLHEALVDADRTRKAANSLGVSVQTMAEHFTHLIMASVFETDAKLRSRSNLSSTCES</sequence>
<evidence type="ECO:0000313" key="2">
    <source>
        <dbReference type="Proteomes" id="UP001627408"/>
    </source>
</evidence>
<gene>
    <name evidence="1" type="ORF">ACERZ8_00965</name>
</gene>
<comment type="caution">
    <text evidence="1">The sequence shown here is derived from an EMBL/GenBank/DDBJ whole genome shotgun (WGS) entry which is preliminary data.</text>
</comment>
<name>A0ABW8UN17_9RHOB</name>
<keyword evidence="2" id="KW-1185">Reference proteome</keyword>
<dbReference type="Proteomes" id="UP001627408">
    <property type="component" value="Unassembled WGS sequence"/>
</dbReference>